<dbReference type="EC" id="2.7.13.3" evidence="3"/>
<feature type="domain" description="Response regulatory" evidence="16">
    <location>
        <begin position="665"/>
        <end position="782"/>
    </location>
</feature>
<feature type="modified residue" description="4-aspartylphosphate" evidence="14">
    <location>
        <position position="853"/>
    </location>
</feature>
<evidence type="ECO:0000259" key="16">
    <source>
        <dbReference type="PROSITE" id="PS50110"/>
    </source>
</evidence>
<keyword evidence="11" id="KW-0902">Two-component regulatory system</keyword>
<dbReference type="InterPro" id="IPR013767">
    <property type="entry name" value="PAS_fold"/>
</dbReference>
<dbReference type="InterPro" id="IPR035965">
    <property type="entry name" value="PAS-like_dom_sf"/>
</dbReference>
<dbReference type="CDD" id="cd00082">
    <property type="entry name" value="HisKA"/>
    <property type="match status" value="1"/>
</dbReference>
<dbReference type="PROSITE" id="PS50109">
    <property type="entry name" value="HIS_KIN"/>
    <property type="match status" value="1"/>
</dbReference>
<dbReference type="InterPro" id="IPR001610">
    <property type="entry name" value="PAC"/>
</dbReference>
<dbReference type="SUPFAM" id="SSF55874">
    <property type="entry name" value="ATPase domain of HSP90 chaperone/DNA topoisomerase II/histidine kinase"/>
    <property type="match status" value="1"/>
</dbReference>
<evidence type="ECO:0000256" key="5">
    <source>
        <dbReference type="ARBA" id="ARBA00022553"/>
    </source>
</evidence>
<evidence type="ECO:0000256" key="9">
    <source>
        <dbReference type="ARBA" id="ARBA00022840"/>
    </source>
</evidence>
<dbReference type="Gene3D" id="2.10.70.100">
    <property type="match status" value="1"/>
</dbReference>
<dbReference type="Gene3D" id="3.30.450.20">
    <property type="entry name" value="PAS domain"/>
    <property type="match status" value="2"/>
</dbReference>
<keyword evidence="7" id="KW-0547">Nucleotide-binding</keyword>
<accession>A0ABW0BLM5</accession>
<dbReference type="RefSeq" id="WP_378591718.1">
    <property type="nucleotide sequence ID" value="NZ_JBHSKD010000019.1"/>
</dbReference>
<keyword evidence="6" id="KW-0812">Transmembrane</keyword>
<evidence type="ECO:0000256" key="8">
    <source>
        <dbReference type="ARBA" id="ARBA00022777"/>
    </source>
</evidence>
<evidence type="ECO:0000259" key="15">
    <source>
        <dbReference type="PROSITE" id="PS50109"/>
    </source>
</evidence>
<protein>
    <recommendedName>
        <fullName evidence="3">histidine kinase</fullName>
        <ecNumber evidence="3">2.7.13.3</ecNumber>
    </recommendedName>
</protein>
<dbReference type="PROSITE" id="PS50894">
    <property type="entry name" value="HPT"/>
    <property type="match status" value="1"/>
</dbReference>
<dbReference type="Pfam" id="PF02518">
    <property type="entry name" value="HATPase_c"/>
    <property type="match status" value="1"/>
</dbReference>
<dbReference type="CDD" id="cd00156">
    <property type="entry name" value="REC"/>
    <property type="match status" value="1"/>
</dbReference>
<dbReference type="SMART" id="SM00091">
    <property type="entry name" value="PAS"/>
    <property type="match status" value="2"/>
</dbReference>
<dbReference type="PANTHER" id="PTHR45339:SF1">
    <property type="entry name" value="HYBRID SIGNAL TRANSDUCTION HISTIDINE KINASE J"/>
    <property type="match status" value="1"/>
</dbReference>
<dbReference type="SMART" id="SM00086">
    <property type="entry name" value="PAC"/>
    <property type="match status" value="2"/>
</dbReference>
<dbReference type="SUPFAM" id="SSF55785">
    <property type="entry name" value="PYP-like sensor domain (PAS domain)"/>
    <property type="match status" value="2"/>
</dbReference>
<dbReference type="PROSITE" id="PS50112">
    <property type="entry name" value="PAS"/>
    <property type="match status" value="1"/>
</dbReference>
<reference evidence="20" key="1">
    <citation type="journal article" date="2019" name="Int. J. Syst. Evol. Microbiol.">
        <title>The Global Catalogue of Microorganisms (GCM) 10K type strain sequencing project: providing services to taxonomists for standard genome sequencing and annotation.</title>
        <authorList>
            <consortium name="The Broad Institute Genomics Platform"/>
            <consortium name="The Broad Institute Genome Sequencing Center for Infectious Disease"/>
            <person name="Wu L."/>
            <person name="Ma J."/>
        </authorList>
    </citation>
    <scope>NUCLEOTIDE SEQUENCE [LARGE SCALE GENOMIC DNA]</scope>
    <source>
        <strain evidence="20">DFY41</strain>
    </source>
</reference>
<feature type="domain" description="HPt" evidence="18">
    <location>
        <begin position="960"/>
        <end position="1056"/>
    </location>
</feature>
<gene>
    <name evidence="19" type="ORF">ACFPGP_15845</name>
</gene>
<dbReference type="InterPro" id="IPR003594">
    <property type="entry name" value="HATPase_dom"/>
</dbReference>
<keyword evidence="20" id="KW-1185">Reference proteome</keyword>
<keyword evidence="8" id="KW-0418">Kinase</keyword>
<evidence type="ECO:0000313" key="20">
    <source>
        <dbReference type="Proteomes" id="UP001596087"/>
    </source>
</evidence>
<dbReference type="Pfam" id="PF00072">
    <property type="entry name" value="Response_reg"/>
    <property type="match status" value="2"/>
</dbReference>
<keyword evidence="8" id="KW-0808">Transferase</keyword>
<evidence type="ECO:0000259" key="18">
    <source>
        <dbReference type="PROSITE" id="PS50894"/>
    </source>
</evidence>
<dbReference type="InterPro" id="IPR036097">
    <property type="entry name" value="HisK_dim/P_sf"/>
</dbReference>
<dbReference type="PANTHER" id="PTHR45339">
    <property type="entry name" value="HYBRID SIGNAL TRANSDUCTION HISTIDINE KINASE J"/>
    <property type="match status" value="1"/>
</dbReference>
<evidence type="ECO:0000256" key="4">
    <source>
        <dbReference type="ARBA" id="ARBA00022475"/>
    </source>
</evidence>
<proteinExistence type="predicted"/>
<feature type="modified residue" description="Phosphohistidine" evidence="13">
    <location>
        <position position="999"/>
    </location>
</feature>
<evidence type="ECO:0000256" key="7">
    <source>
        <dbReference type="ARBA" id="ARBA00022741"/>
    </source>
</evidence>
<dbReference type="InterPro" id="IPR036641">
    <property type="entry name" value="HPT_dom_sf"/>
</dbReference>
<evidence type="ECO:0000256" key="6">
    <source>
        <dbReference type="ARBA" id="ARBA00022692"/>
    </source>
</evidence>
<evidence type="ECO:0000259" key="17">
    <source>
        <dbReference type="PROSITE" id="PS50112"/>
    </source>
</evidence>
<dbReference type="Proteomes" id="UP001596087">
    <property type="component" value="Unassembled WGS sequence"/>
</dbReference>
<dbReference type="SUPFAM" id="SSF47384">
    <property type="entry name" value="Homodimeric domain of signal transducing histidine kinase"/>
    <property type="match status" value="1"/>
</dbReference>
<dbReference type="SMART" id="SM00448">
    <property type="entry name" value="REC"/>
    <property type="match status" value="2"/>
</dbReference>
<comment type="caution">
    <text evidence="19">The sequence shown here is derived from an EMBL/GenBank/DDBJ whole genome shotgun (WGS) entry which is preliminary data.</text>
</comment>
<evidence type="ECO:0000256" key="13">
    <source>
        <dbReference type="PROSITE-ProRule" id="PRU00110"/>
    </source>
</evidence>
<evidence type="ECO:0000313" key="19">
    <source>
        <dbReference type="EMBL" id="MFC5178156.1"/>
    </source>
</evidence>
<dbReference type="EMBL" id="JBHSKD010000019">
    <property type="protein sequence ID" value="MFC5178156.1"/>
    <property type="molecule type" value="Genomic_DNA"/>
</dbReference>
<comment type="catalytic activity">
    <reaction evidence="1">
        <text>ATP + protein L-histidine = ADP + protein N-phospho-L-histidine.</text>
        <dbReference type="EC" id="2.7.13.3"/>
    </reaction>
</comment>
<dbReference type="CDD" id="cd00088">
    <property type="entry name" value="HPT"/>
    <property type="match status" value="1"/>
</dbReference>
<name>A0ABW0BLM5_9ACTN</name>
<dbReference type="SMART" id="SM00073">
    <property type="entry name" value="HPT"/>
    <property type="match status" value="1"/>
</dbReference>
<evidence type="ECO:0000256" key="11">
    <source>
        <dbReference type="ARBA" id="ARBA00023012"/>
    </source>
</evidence>
<dbReference type="CDD" id="cd00130">
    <property type="entry name" value="PAS"/>
    <property type="match status" value="2"/>
</dbReference>
<dbReference type="InterPro" id="IPR036890">
    <property type="entry name" value="HATPase_C_sf"/>
</dbReference>
<dbReference type="InterPro" id="IPR005467">
    <property type="entry name" value="His_kinase_dom"/>
</dbReference>
<dbReference type="InterPro" id="IPR001789">
    <property type="entry name" value="Sig_transdc_resp-reg_receiver"/>
</dbReference>
<dbReference type="Gene3D" id="1.20.120.160">
    <property type="entry name" value="HPT domain"/>
    <property type="match status" value="1"/>
</dbReference>
<dbReference type="Gene3D" id="1.10.287.130">
    <property type="match status" value="1"/>
</dbReference>
<evidence type="ECO:0000256" key="12">
    <source>
        <dbReference type="ARBA" id="ARBA00023136"/>
    </source>
</evidence>
<comment type="subcellular location">
    <subcellularLocation>
        <location evidence="2">Cell membrane</location>
        <topology evidence="2">Multi-pass membrane protein</topology>
    </subcellularLocation>
</comment>
<comment type="caution">
    <text evidence="14">Lacks conserved residue(s) required for the propagation of feature annotation.</text>
</comment>
<dbReference type="Gene3D" id="3.30.565.10">
    <property type="entry name" value="Histidine kinase-like ATPase, C-terminal domain"/>
    <property type="match status" value="1"/>
</dbReference>
<dbReference type="InterPro" id="IPR003661">
    <property type="entry name" value="HisK_dim/P_dom"/>
</dbReference>
<dbReference type="InterPro" id="IPR004358">
    <property type="entry name" value="Sig_transdc_His_kin-like_C"/>
</dbReference>
<dbReference type="Gene3D" id="3.40.50.2300">
    <property type="match status" value="2"/>
</dbReference>
<dbReference type="Pfam" id="PF08447">
    <property type="entry name" value="PAS_3"/>
    <property type="match status" value="1"/>
</dbReference>
<dbReference type="InterPro" id="IPR011006">
    <property type="entry name" value="CheY-like_superfamily"/>
</dbReference>
<keyword evidence="9" id="KW-0067">ATP-binding</keyword>
<dbReference type="InterPro" id="IPR000014">
    <property type="entry name" value="PAS"/>
</dbReference>
<dbReference type="InterPro" id="IPR008207">
    <property type="entry name" value="Sig_transdc_His_kin_Hpt_dom"/>
</dbReference>
<evidence type="ECO:0000256" key="10">
    <source>
        <dbReference type="ARBA" id="ARBA00022989"/>
    </source>
</evidence>
<dbReference type="SMART" id="SM00387">
    <property type="entry name" value="HATPase_c"/>
    <property type="match status" value="1"/>
</dbReference>
<evidence type="ECO:0000256" key="2">
    <source>
        <dbReference type="ARBA" id="ARBA00004651"/>
    </source>
</evidence>
<feature type="domain" description="Response regulatory" evidence="16">
    <location>
        <begin position="803"/>
        <end position="921"/>
    </location>
</feature>
<sequence length="1056" mass="112622">MESRSDPARSLIAASRDGFWAFDDAGRTTYTNARTAELLGRTPEEMATTGLLDVAYDDAGRAELHGFLARLSEAPEHADGIDQVELVLGRTDGTPLRVEASVSPVRGDDGRRTDWLLRMTPRHGQGGLAETLEASRHQLVTAQRLANIGSWEWDTQSGRISWSDQMFRIVGAAPQSFEPTYERFLDCLHPDDRERVDTEVRAGVDAASDFAWEGRVVQPDGNVRWVSGLGTVEGGRPGEPERMEGTVQDVTDLVLADQLAAEANRRLHLLQAMATAANQTNSLQEALELARVGLPAYSTWHAVAAFLTEGEGHRVVDLTTAAGLPDPDLGLAALSAANRSVEETPCPGLESTHTLVAIPVVVEDEVECVVELLADESPIDDHARALIDQISAQLAHVAHRERSARDLAEARDQAMEASRLKSEFLAMMSHEIRTPMNGVIGLNDLLLQTRLDAHQLRLTEGLKQAGFTLLAIINDILDFSLIEAGKLELKAADFDVRDVFEAAAAELSTAAHDKGLELVVACDPDVPRRLRGDATRLRQVLTNLGSNAIKFTDAGEVSIRGHLLAEDGEQISLKVDVVDSGVGMDPGLQSRLFEAFTMADPSTTRQQGGTGLGLAISARLIEALGGEVEVESTPGAGSAFRFSATFERGQSPTPIDDVTLLRGRRALVVDDNATSRVSLGDRLAAWGIRTVLVGSVEEALAAMDEHTTFDVALINLSLPDGDGLSLSRAMDASAGEAPRRLLLVPGHHVATATAAAATAGITRTLPKPVRHSELHAALEAALTPAPTPAVAPDEEGASIAGLRVLVVEDNDVNQLVAIGLLENLGCEVDVVIDGVEAVAALTGDHGYAAVLMDCRMPRLDGYDATRRVRAAEPEGVRVPIIAMTASATEGERERCLAAGMDDFLTKPVEADRVRAVVSRWLRDPTGETHEEAPGATFDEDGLPVLDRHRVGELEELVKDGVSLFDRSSGNFMAGADGHVAAIRDAIAAGDPDALVTASHRLKGSAANIGLPRVANAADRLELLGDGGTTRGADELLARLEAALFDGLRALKEHRGG</sequence>
<organism evidence="19 20">
    <name type="scientific">Nocardioides taihuensis</name>
    <dbReference type="NCBI Taxonomy" id="1835606"/>
    <lineage>
        <taxon>Bacteria</taxon>
        <taxon>Bacillati</taxon>
        <taxon>Actinomycetota</taxon>
        <taxon>Actinomycetes</taxon>
        <taxon>Propionibacteriales</taxon>
        <taxon>Nocardioidaceae</taxon>
        <taxon>Nocardioides</taxon>
    </lineage>
</organism>
<dbReference type="PROSITE" id="PS50110">
    <property type="entry name" value="RESPONSE_REGULATORY"/>
    <property type="match status" value="2"/>
</dbReference>
<dbReference type="PRINTS" id="PR00344">
    <property type="entry name" value="BCTRLSENSOR"/>
</dbReference>
<evidence type="ECO:0000256" key="1">
    <source>
        <dbReference type="ARBA" id="ARBA00000085"/>
    </source>
</evidence>
<keyword evidence="5 14" id="KW-0597">Phosphoprotein</keyword>
<dbReference type="InterPro" id="IPR013655">
    <property type="entry name" value="PAS_fold_3"/>
</dbReference>
<dbReference type="CDD" id="cd17546">
    <property type="entry name" value="REC_hyHK_CKI1_RcsC-like"/>
    <property type="match status" value="1"/>
</dbReference>
<dbReference type="SUPFAM" id="SSF47226">
    <property type="entry name" value="Histidine-containing phosphotransfer domain, HPT domain"/>
    <property type="match status" value="1"/>
</dbReference>
<dbReference type="CDD" id="cd16922">
    <property type="entry name" value="HATPase_EvgS-ArcB-TorS-like"/>
    <property type="match status" value="1"/>
</dbReference>
<dbReference type="Pfam" id="PF00512">
    <property type="entry name" value="HisKA"/>
    <property type="match status" value="1"/>
</dbReference>
<keyword evidence="10" id="KW-1133">Transmembrane helix</keyword>
<keyword evidence="4" id="KW-1003">Cell membrane</keyword>
<dbReference type="Pfam" id="PF00989">
    <property type="entry name" value="PAS"/>
    <property type="match status" value="1"/>
</dbReference>
<feature type="domain" description="Histidine kinase" evidence="15">
    <location>
        <begin position="427"/>
        <end position="648"/>
    </location>
</feature>
<keyword evidence="12" id="KW-0472">Membrane</keyword>
<feature type="domain" description="PAS" evidence="17">
    <location>
        <begin position="4"/>
        <end position="46"/>
    </location>
</feature>
<dbReference type="SUPFAM" id="SSF52172">
    <property type="entry name" value="CheY-like"/>
    <property type="match status" value="2"/>
</dbReference>
<dbReference type="NCBIfam" id="TIGR00229">
    <property type="entry name" value="sensory_box"/>
    <property type="match status" value="1"/>
</dbReference>
<evidence type="ECO:0000256" key="3">
    <source>
        <dbReference type="ARBA" id="ARBA00012438"/>
    </source>
</evidence>
<evidence type="ECO:0000256" key="14">
    <source>
        <dbReference type="PROSITE-ProRule" id="PRU00169"/>
    </source>
</evidence>
<dbReference type="SMART" id="SM00388">
    <property type="entry name" value="HisKA"/>
    <property type="match status" value="1"/>
</dbReference>
<dbReference type="Pfam" id="PF01627">
    <property type="entry name" value="Hpt"/>
    <property type="match status" value="1"/>
</dbReference>